<proteinExistence type="predicted"/>
<organism evidence="1 2">
    <name type="scientific">Dioscorea cayennensis subsp. rotundata</name>
    <name type="common">White Guinea yam</name>
    <name type="synonym">Dioscorea rotundata</name>
    <dbReference type="NCBI Taxonomy" id="55577"/>
    <lineage>
        <taxon>Eukaryota</taxon>
        <taxon>Viridiplantae</taxon>
        <taxon>Streptophyta</taxon>
        <taxon>Embryophyta</taxon>
        <taxon>Tracheophyta</taxon>
        <taxon>Spermatophyta</taxon>
        <taxon>Magnoliopsida</taxon>
        <taxon>Liliopsida</taxon>
        <taxon>Dioscoreales</taxon>
        <taxon>Dioscoreaceae</taxon>
        <taxon>Dioscorea</taxon>
    </lineage>
</organism>
<dbReference type="GeneID" id="120261513"/>
<reference evidence="2" key="1">
    <citation type="submission" date="2025-08" db="UniProtKB">
        <authorList>
            <consortium name="RefSeq"/>
        </authorList>
    </citation>
    <scope>IDENTIFICATION</scope>
</reference>
<name>A0AB40BDH0_DIOCR</name>
<sequence length="329" mass="37406">MPEQYKSFVHEIPKDIVMHLQNEREFNPDTIKGPRDEDDDDHTKEVEGFEKLYPRKVRCRLSFYPKCYYVSLPCPPQCPQSCLMDCTLCKPICQCNRPGAVCQDPRFIGGDGITFYFHGRKDKDFCLVTDSNLHINAHFIGKHNPTSASKRRDFTWVQSLAILFNNHKLFIGAKKINTTLWDDTIDQLELYFNEHSITLNSNEGAVWESMSDPRVFITRTRVSNGVKLEVEGKVEILALVVPVTQEESKVHKYNVGKDESLAHLDLGFKLYGVSEKVDGVLGRTYRKDYKSRAKMGVAMPVLGGDREFVSSGLFSTDCLVSQFNATATS</sequence>
<gene>
    <name evidence="2" type="primary">LOC120261513</name>
</gene>
<dbReference type="Proteomes" id="UP001515500">
    <property type="component" value="Chromosome 5"/>
</dbReference>
<dbReference type="PANTHER" id="PTHR31656">
    <property type="entry name" value="ROOT CAP DOMAIN-CONTAINING PROTEIN"/>
    <property type="match status" value="1"/>
</dbReference>
<accession>A0AB40BDH0</accession>
<dbReference type="RefSeq" id="XP_039125365.1">
    <property type="nucleotide sequence ID" value="XM_039269431.1"/>
</dbReference>
<dbReference type="InterPro" id="IPR009646">
    <property type="entry name" value="Root_cap"/>
</dbReference>
<protein>
    <submittedName>
        <fullName evidence="2">Uncharacterized protein LOC120261513</fullName>
    </submittedName>
</protein>
<evidence type="ECO:0000313" key="2">
    <source>
        <dbReference type="RefSeq" id="XP_039125365.1"/>
    </source>
</evidence>
<dbReference type="Pfam" id="PF06830">
    <property type="entry name" value="Root_cap"/>
    <property type="match status" value="1"/>
</dbReference>
<evidence type="ECO:0000313" key="1">
    <source>
        <dbReference type="Proteomes" id="UP001515500"/>
    </source>
</evidence>
<dbReference type="AlphaFoldDB" id="A0AB40BDH0"/>
<keyword evidence="1" id="KW-1185">Reference proteome</keyword>